<reference evidence="8 9" key="1">
    <citation type="submission" date="2017-05" db="EMBL/GenBank/DDBJ databases">
        <title>Whole genome sequencing of Yersinia kristensenii.</title>
        <authorList>
            <person name="Campioni F."/>
        </authorList>
    </citation>
    <scope>NUCLEOTIDE SEQUENCE [LARGE SCALE GENOMIC DNA]</scope>
    <source>
        <strain evidence="8 9">CFSAN060536</strain>
    </source>
</reference>
<evidence type="ECO:0000256" key="1">
    <source>
        <dbReference type="ARBA" id="ARBA00022448"/>
    </source>
</evidence>
<dbReference type="PROSITE" id="PS51095">
    <property type="entry name" value="PTS_EIIA_TYPE_3"/>
    <property type="match status" value="1"/>
</dbReference>
<evidence type="ECO:0000256" key="7">
    <source>
        <dbReference type="PROSITE-ProRule" id="PRU00418"/>
    </source>
</evidence>
<feature type="modified residue" description="Phosphohistidine; by HPr" evidence="7">
    <location>
        <position position="80"/>
    </location>
</feature>
<keyword evidence="6" id="KW-0479">Metal-binding</keyword>
<feature type="active site" description="Tele-phosphohistidine intermediate" evidence="5">
    <location>
        <position position="80"/>
    </location>
</feature>
<accession>A0A209A9W7</accession>
<evidence type="ECO:0000313" key="8">
    <source>
        <dbReference type="EMBL" id="OVZ89498.1"/>
    </source>
</evidence>
<comment type="cofactor">
    <cofactor evidence="6">
        <name>Mg(2+)</name>
        <dbReference type="ChEBI" id="CHEBI:18420"/>
    </cofactor>
    <text evidence="6">Binds 1 Mg(2+) ion per trimer.</text>
</comment>
<feature type="binding site" evidence="6">
    <location>
        <position position="83"/>
    </location>
    <ligand>
        <name>Mg(2+)</name>
        <dbReference type="ChEBI" id="CHEBI:18420"/>
        <note>ligand shared between all trimeric partners</note>
    </ligand>
</feature>
<keyword evidence="3" id="KW-0808">Transferase</keyword>
<keyword evidence="2" id="KW-0762">Sugar transport</keyword>
<dbReference type="RefSeq" id="WP_050084251.1">
    <property type="nucleotide sequence ID" value="NZ_CBCPKE010000021.1"/>
</dbReference>
<evidence type="ECO:0000256" key="6">
    <source>
        <dbReference type="PIRSR" id="PIRSR000699-2"/>
    </source>
</evidence>
<dbReference type="Gene3D" id="1.20.58.80">
    <property type="entry name" value="Phosphotransferase system, lactose/cellobiose-type IIA subunit"/>
    <property type="match status" value="1"/>
</dbReference>
<name>A0A209A9W7_YERIN</name>
<gene>
    <name evidence="8" type="ORF">CBW57_02750</name>
</gene>
<evidence type="ECO:0000313" key="9">
    <source>
        <dbReference type="Proteomes" id="UP000196440"/>
    </source>
</evidence>
<organism evidence="8 9">
    <name type="scientific">Yersinia intermedia</name>
    <dbReference type="NCBI Taxonomy" id="631"/>
    <lineage>
        <taxon>Bacteria</taxon>
        <taxon>Pseudomonadati</taxon>
        <taxon>Pseudomonadota</taxon>
        <taxon>Gammaproteobacteria</taxon>
        <taxon>Enterobacterales</taxon>
        <taxon>Yersiniaceae</taxon>
        <taxon>Yersinia</taxon>
    </lineage>
</organism>
<proteinExistence type="predicted"/>
<dbReference type="Proteomes" id="UP000196440">
    <property type="component" value="Unassembled WGS sequence"/>
</dbReference>
<evidence type="ECO:0000256" key="4">
    <source>
        <dbReference type="ARBA" id="ARBA00022683"/>
    </source>
</evidence>
<sequence length="111" mass="12557">MESNSLLNEEYLMNLLCQAGAAKSAAMNAIYKAREGCYAEALHQLQISDEIFKEVHKCQTELIGLDEGQGKVTMTLILTHIQDHIMNGMLCKEMATEFVELYRQCKEKQNA</sequence>
<dbReference type="PANTHER" id="PTHR34382">
    <property type="entry name" value="PTS SYSTEM N,N'-DIACETYLCHITOBIOSE-SPECIFIC EIIA COMPONENT"/>
    <property type="match status" value="1"/>
</dbReference>
<dbReference type="Pfam" id="PF02255">
    <property type="entry name" value="PTS_IIA"/>
    <property type="match status" value="1"/>
</dbReference>
<dbReference type="PIRSF" id="PIRSF000699">
    <property type="entry name" value="PTS_IILac_III"/>
    <property type="match status" value="1"/>
</dbReference>
<dbReference type="GO" id="GO:0009401">
    <property type="term" value="P:phosphoenolpyruvate-dependent sugar phosphotransferase system"/>
    <property type="evidence" value="ECO:0007669"/>
    <property type="project" value="UniProtKB-KW"/>
</dbReference>
<protein>
    <submittedName>
        <fullName evidence="8">PTS lactose/cellobiose transporter subunit IIA</fullName>
    </submittedName>
</protein>
<dbReference type="SUPFAM" id="SSF46973">
    <property type="entry name" value="Enzyme IIa from lactose specific PTS, IIa-lac"/>
    <property type="match status" value="1"/>
</dbReference>
<dbReference type="EMBL" id="NHOI01000003">
    <property type="protein sequence ID" value="OVZ89498.1"/>
    <property type="molecule type" value="Genomic_DNA"/>
</dbReference>
<dbReference type="GO" id="GO:0046872">
    <property type="term" value="F:metal ion binding"/>
    <property type="evidence" value="ECO:0007669"/>
    <property type="project" value="UniProtKB-KW"/>
</dbReference>
<evidence type="ECO:0000256" key="3">
    <source>
        <dbReference type="ARBA" id="ARBA00022679"/>
    </source>
</evidence>
<evidence type="ECO:0000256" key="2">
    <source>
        <dbReference type="ARBA" id="ARBA00022597"/>
    </source>
</evidence>
<dbReference type="GO" id="GO:0016740">
    <property type="term" value="F:transferase activity"/>
    <property type="evidence" value="ECO:0007669"/>
    <property type="project" value="UniProtKB-KW"/>
</dbReference>
<keyword evidence="1" id="KW-0813">Transport</keyword>
<dbReference type="AlphaFoldDB" id="A0A209A9W7"/>
<dbReference type="PANTHER" id="PTHR34382:SF7">
    <property type="entry name" value="PTS SYSTEM N,N'-DIACETYLCHITOBIOSE-SPECIFIC EIIA COMPONENT"/>
    <property type="match status" value="1"/>
</dbReference>
<dbReference type="InterPro" id="IPR036542">
    <property type="entry name" value="PTS_IIA_lac/cel_sf"/>
</dbReference>
<dbReference type="InterPro" id="IPR003188">
    <property type="entry name" value="PTS_IIA_lac/cel"/>
</dbReference>
<keyword evidence="6" id="KW-0460">Magnesium</keyword>
<comment type="caution">
    <text evidence="8">The sequence shown here is derived from an EMBL/GenBank/DDBJ whole genome shotgun (WGS) entry which is preliminary data.</text>
</comment>
<keyword evidence="4" id="KW-0598">Phosphotransferase system</keyword>
<evidence type="ECO:0000256" key="5">
    <source>
        <dbReference type="PIRSR" id="PIRSR000699-1"/>
    </source>
</evidence>